<protein>
    <submittedName>
        <fullName evidence="10">Acyl-CoA dehydrogenase family protein</fullName>
    </submittedName>
</protein>
<dbReference type="SUPFAM" id="SSF56645">
    <property type="entry name" value="Acyl-CoA dehydrogenase NM domain-like"/>
    <property type="match status" value="1"/>
</dbReference>
<evidence type="ECO:0000256" key="3">
    <source>
        <dbReference type="ARBA" id="ARBA00022630"/>
    </source>
</evidence>
<evidence type="ECO:0000259" key="9">
    <source>
        <dbReference type="Pfam" id="PF02771"/>
    </source>
</evidence>
<keyword evidence="4 6" id="KW-0274">FAD</keyword>
<dbReference type="Gene3D" id="2.40.110.10">
    <property type="entry name" value="Butyryl-CoA Dehydrogenase, subunit A, domain 2"/>
    <property type="match status" value="1"/>
</dbReference>
<comment type="similarity">
    <text evidence="2 6">Belongs to the acyl-CoA dehydrogenase family.</text>
</comment>
<dbReference type="SUPFAM" id="SSF47203">
    <property type="entry name" value="Acyl-CoA dehydrogenase C-terminal domain-like"/>
    <property type="match status" value="1"/>
</dbReference>
<dbReference type="InterPro" id="IPR036250">
    <property type="entry name" value="AcylCo_DH-like_C"/>
</dbReference>
<dbReference type="Pfam" id="PF02771">
    <property type="entry name" value="Acyl-CoA_dh_N"/>
    <property type="match status" value="1"/>
</dbReference>
<keyword evidence="3 6" id="KW-0285">Flavoprotein</keyword>
<dbReference type="InterPro" id="IPR009075">
    <property type="entry name" value="AcylCo_DH/oxidase_C"/>
</dbReference>
<dbReference type="PANTHER" id="PTHR43292:SF4">
    <property type="entry name" value="ACYL-COA DEHYDROGENASE FADE34"/>
    <property type="match status" value="1"/>
</dbReference>
<dbReference type="Gene3D" id="1.20.140.10">
    <property type="entry name" value="Butyryl-CoA Dehydrogenase, subunit A, domain 3"/>
    <property type="match status" value="1"/>
</dbReference>
<comment type="cofactor">
    <cofactor evidence="1 6">
        <name>FAD</name>
        <dbReference type="ChEBI" id="CHEBI:57692"/>
    </cofactor>
</comment>
<keyword evidence="5 6" id="KW-0560">Oxidoreductase</keyword>
<dbReference type="PANTHER" id="PTHR43292">
    <property type="entry name" value="ACYL-COA DEHYDROGENASE"/>
    <property type="match status" value="1"/>
</dbReference>
<name>A0ABP8KDB5_9ACTN</name>
<comment type="caution">
    <text evidence="10">The sequence shown here is derived from an EMBL/GenBank/DDBJ whole genome shotgun (WGS) entry which is preliminary data.</text>
</comment>
<dbReference type="InterPro" id="IPR037069">
    <property type="entry name" value="AcylCoA_DH/ox_N_sf"/>
</dbReference>
<organism evidence="10 11">
    <name type="scientific">Tsukamurella soli</name>
    <dbReference type="NCBI Taxonomy" id="644556"/>
    <lineage>
        <taxon>Bacteria</taxon>
        <taxon>Bacillati</taxon>
        <taxon>Actinomycetota</taxon>
        <taxon>Actinomycetes</taxon>
        <taxon>Mycobacteriales</taxon>
        <taxon>Tsukamurellaceae</taxon>
        <taxon>Tsukamurella</taxon>
    </lineage>
</organism>
<gene>
    <name evidence="10" type="ORF">GCM10023147_46140</name>
</gene>
<dbReference type="Pfam" id="PF02770">
    <property type="entry name" value="Acyl-CoA_dh_M"/>
    <property type="match status" value="1"/>
</dbReference>
<evidence type="ECO:0000256" key="4">
    <source>
        <dbReference type="ARBA" id="ARBA00022827"/>
    </source>
</evidence>
<dbReference type="InterPro" id="IPR046373">
    <property type="entry name" value="Acyl-CoA_Oxase/DH_mid-dom_sf"/>
</dbReference>
<evidence type="ECO:0000259" key="7">
    <source>
        <dbReference type="Pfam" id="PF00441"/>
    </source>
</evidence>
<evidence type="ECO:0000256" key="5">
    <source>
        <dbReference type="ARBA" id="ARBA00023002"/>
    </source>
</evidence>
<dbReference type="Pfam" id="PF00441">
    <property type="entry name" value="Acyl-CoA_dh_1"/>
    <property type="match status" value="1"/>
</dbReference>
<evidence type="ECO:0000256" key="6">
    <source>
        <dbReference type="RuleBase" id="RU362125"/>
    </source>
</evidence>
<evidence type="ECO:0000256" key="1">
    <source>
        <dbReference type="ARBA" id="ARBA00001974"/>
    </source>
</evidence>
<dbReference type="RefSeq" id="WP_345000588.1">
    <property type="nucleotide sequence ID" value="NZ_BAABFR010000116.1"/>
</dbReference>
<feature type="domain" description="Acyl-CoA dehydrogenase/oxidase C-terminal" evidence="7">
    <location>
        <begin position="217"/>
        <end position="374"/>
    </location>
</feature>
<evidence type="ECO:0000313" key="11">
    <source>
        <dbReference type="Proteomes" id="UP001500635"/>
    </source>
</evidence>
<dbReference type="InterPro" id="IPR009100">
    <property type="entry name" value="AcylCoA_DH/oxidase_NM_dom_sf"/>
</dbReference>
<dbReference type="EMBL" id="BAABFR010000116">
    <property type="protein sequence ID" value="GAA4404047.1"/>
    <property type="molecule type" value="Genomic_DNA"/>
</dbReference>
<dbReference type="Gene3D" id="1.10.540.10">
    <property type="entry name" value="Acyl-CoA dehydrogenase/oxidase, N-terminal domain"/>
    <property type="match status" value="1"/>
</dbReference>
<feature type="domain" description="Acyl-CoA dehydrogenase/oxidase N-terminal" evidence="9">
    <location>
        <begin position="5"/>
        <end position="99"/>
    </location>
</feature>
<dbReference type="InterPro" id="IPR013786">
    <property type="entry name" value="AcylCoA_DH/ox_N"/>
</dbReference>
<proteinExistence type="inferred from homology"/>
<keyword evidence="11" id="KW-1185">Reference proteome</keyword>
<dbReference type="InterPro" id="IPR006091">
    <property type="entry name" value="Acyl-CoA_Oxase/DH_mid-dom"/>
</dbReference>
<evidence type="ECO:0000313" key="10">
    <source>
        <dbReference type="EMBL" id="GAA4404047.1"/>
    </source>
</evidence>
<dbReference type="Proteomes" id="UP001500635">
    <property type="component" value="Unassembled WGS sequence"/>
</dbReference>
<sequence>MTTVRDEVRAWLGENWRPGADVVAFRGAALDAGWLVPTWGPEEYGRGLSAEDAEVVGEEFDRVGAPGRADRSNLHARILRAMGTAELRELYLRRVLTGEIEGCLLYSEPGAGSDLASLRTSAVREPDADGDVAAPRWRVNGQKVWTSGARTAEFGLLVARTDPTVPKHRGITFFVLPMHQPGVDVRPIVQITGDQHFNEVFLTDAFVDDAARLGEVGDGWRVLMTALGLERSVMGSRAAGSRAKQGLRYIGTADDLIDLARRHGRLDDPVTVDRLAGVYADRAAIALNQIRYAAEGRSADPAAMSMSKLAMSRLLHATARVRTDIVGADALLDGRDPEPTDAELANFFALDAYFTSIGGGTDQIQRNIIGERMLGLPKEVDESRSVPFDQAPR</sequence>
<reference evidence="11" key="1">
    <citation type="journal article" date="2019" name="Int. J. Syst. Evol. Microbiol.">
        <title>The Global Catalogue of Microorganisms (GCM) 10K type strain sequencing project: providing services to taxonomists for standard genome sequencing and annotation.</title>
        <authorList>
            <consortium name="The Broad Institute Genomics Platform"/>
            <consortium name="The Broad Institute Genome Sequencing Center for Infectious Disease"/>
            <person name="Wu L."/>
            <person name="Ma J."/>
        </authorList>
    </citation>
    <scope>NUCLEOTIDE SEQUENCE [LARGE SCALE GENOMIC DNA]</scope>
    <source>
        <strain evidence="11">JCM 17688</strain>
    </source>
</reference>
<feature type="domain" description="Acyl-CoA oxidase/dehydrogenase middle" evidence="8">
    <location>
        <begin position="103"/>
        <end position="193"/>
    </location>
</feature>
<dbReference type="InterPro" id="IPR052161">
    <property type="entry name" value="Mycobact_Acyl-CoA_DH"/>
</dbReference>
<evidence type="ECO:0000259" key="8">
    <source>
        <dbReference type="Pfam" id="PF02770"/>
    </source>
</evidence>
<evidence type="ECO:0000256" key="2">
    <source>
        <dbReference type="ARBA" id="ARBA00009347"/>
    </source>
</evidence>
<accession>A0ABP8KDB5</accession>